<dbReference type="Pfam" id="PF05239">
    <property type="entry name" value="PRC"/>
    <property type="match status" value="1"/>
</dbReference>
<dbReference type="AlphaFoldDB" id="A0ABD8A8W5"/>
<dbReference type="PANTHER" id="PTHR36505:SF1">
    <property type="entry name" value="BLR1072 PROTEIN"/>
    <property type="match status" value="1"/>
</dbReference>
<name>A0ABD8A8W5_9EURY</name>
<reference evidence="3 4" key="1">
    <citation type="submission" date="2023-10" db="EMBL/GenBank/DDBJ databases">
        <title>The complete genome sequence of Methanoculleus palmolei DSM 4273.</title>
        <authorList>
            <person name="Lai S.-J."/>
            <person name="You Y.-T."/>
            <person name="Chen S.-C."/>
        </authorList>
    </citation>
    <scope>NUCLEOTIDE SEQUENCE [LARGE SCALE GENOMIC DNA]</scope>
    <source>
        <strain evidence="3 4">DSM 4273</strain>
    </source>
</reference>
<keyword evidence="4" id="KW-1185">Reference proteome</keyword>
<proteinExistence type="predicted"/>
<dbReference type="PANTHER" id="PTHR36505">
    <property type="entry name" value="BLR1072 PROTEIN"/>
    <property type="match status" value="1"/>
</dbReference>
<evidence type="ECO:0000313" key="4">
    <source>
        <dbReference type="Proteomes" id="UP001626603"/>
    </source>
</evidence>
<dbReference type="InterPro" id="IPR011033">
    <property type="entry name" value="PRC_barrel-like_sf"/>
</dbReference>
<dbReference type="Proteomes" id="UP001626603">
    <property type="component" value="Chromosome"/>
</dbReference>
<accession>A0ABD8A8W5</accession>
<evidence type="ECO:0000259" key="2">
    <source>
        <dbReference type="Pfam" id="PF05239"/>
    </source>
</evidence>
<dbReference type="Gene3D" id="2.30.30.240">
    <property type="entry name" value="PRC-barrel domain"/>
    <property type="match status" value="1"/>
</dbReference>
<protein>
    <submittedName>
        <fullName evidence="3">PRC-barrel domain-containing protein</fullName>
    </submittedName>
</protein>
<gene>
    <name evidence="3" type="ORF">R6Y95_01100</name>
</gene>
<dbReference type="InterPro" id="IPR027275">
    <property type="entry name" value="PRC-brl_dom"/>
</dbReference>
<evidence type="ECO:0000313" key="3">
    <source>
        <dbReference type="EMBL" id="WOX55949.1"/>
    </source>
</evidence>
<organism evidence="3 4">
    <name type="scientific">Methanoculleus palmolei</name>
    <dbReference type="NCBI Taxonomy" id="72612"/>
    <lineage>
        <taxon>Archaea</taxon>
        <taxon>Methanobacteriati</taxon>
        <taxon>Methanobacteriota</taxon>
        <taxon>Stenosarchaea group</taxon>
        <taxon>Methanomicrobia</taxon>
        <taxon>Methanomicrobiales</taxon>
        <taxon>Methanomicrobiaceae</taxon>
        <taxon>Methanoculleus</taxon>
    </lineage>
</organism>
<sequence>MQERSEGILERRTRTVGEEWFMSADDVLDKKVVNPQGDDLGEISDMRVTFPEGKVQYLVLRYGGMLGVGAKRFAIPPEAVISRPGDDRFVVNIDKQRLDELPGFSEDNWPREADFDLIQSTGTMTPPSREEAEALKQSETPPPEVVTTEQVETRPRRR</sequence>
<feature type="domain" description="PRC-barrel" evidence="2">
    <location>
        <begin position="22"/>
        <end position="97"/>
    </location>
</feature>
<feature type="region of interest" description="Disordered" evidence="1">
    <location>
        <begin position="101"/>
        <end position="158"/>
    </location>
</feature>
<dbReference type="EMBL" id="CP137641">
    <property type="protein sequence ID" value="WOX55949.1"/>
    <property type="molecule type" value="Genomic_DNA"/>
</dbReference>
<evidence type="ECO:0000256" key="1">
    <source>
        <dbReference type="SAM" id="MobiDB-lite"/>
    </source>
</evidence>
<dbReference type="SUPFAM" id="SSF50346">
    <property type="entry name" value="PRC-barrel domain"/>
    <property type="match status" value="1"/>
</dbReference>